<organism evidence="7 8">
    <name type="scientific">Ureibacillus galli</name>
    <dbReference type="NCBI Taxonomy" id="2762222"/>
    <lineage>
        <taxon>Bacteria</taxon>
        <taxon>Bacillati</taxon>
        <taxon>Bacillota</taxon>
        <taxon>Bacilli</taxon>
        <taxon>Bacillales</taxon>
        <taxon>Caryophanaceae</taxon>
        <taxon>Ureibacillus</taxon>
    </lineage>
</organism>
<evidence type="ECO:0000256" key="3">
    <source>
        <dbReference type="ARBA" id="ARBA00022692"/>
    </source>
</evidence>
<keyword evidence="8" id="KW-1185">Reference proteome</keyword>
<sequence length="63" mass="7138">MYLLAIFFPPIAVLLCGKPIQALISCGLTLLFWIPGSIHAILVVNEKKADKRMERQVKLMKQQ</sequence>
<dbReference type="InterPro" id="IPR000612">
    <property type="entry name" value="PMP3"/>
</dbReference>
<evidence type="ECO:0000256" key="1">
    <source>
        <dbReference type="ARBA" id="ARBA00004370"/>
    </source>
</evidence>
<evidence type="ECO:0000256" key="2">
    <source>
        <dbReference type="ARBA" id="ARBA00009530"/>
    </source>
</evidence>
<accession>A0ABR8XAT7</accession>
<gene>
    <name evidence="7" type="ORF">H9636_07170</name>
</gene>
<reference evidence="7 8" key="1">
    <citation type="submission" date="2020-08" db="EMBL/GenBank/DDBJ databases">
        <title>A Genomic Blueprint of the Chicken Gut Microbiome.</title>
        <authorList>
            <person name="Gilroy R."/>
            <person name="Ravi A."/>
            <person name="Getino M."/>
            <person name="Pursley I."/>
            <person name="Horton D.L."/>
            <person name="Alikhan N.-F."/>
            <person name="Baker D."/>
            <person name="Gharbi K."/>
            <person name="Hall N."/>
            <person name="Watson M."/>
            <person name="Adriaenssens E.M."/>
            <person name="Foster-Nyarko E."/>
            <person name="Jarju S."/>
            <person name="Secka A."/>
            <person name="Antonio M."/>
            <person name="Oren A."/>
            <person name="Chaudhuri R."/>
            <person name="La Ragione R.M."/>
            <person name="Hildebrand F."/>
            <person name="Pallen M.J."/>
        </authorList>
    </citation>
    <scope>NUCLEOTIDE SEQUENCE [LARGE SCALE GENOMIC DNA]</scope>
    <source>
        <strain evidence="7 8">Re31</strain>
    </source>
</reference>
<dbReference type="RefSeq" id="WP_191706979.1">
    <property type="nucleotide sequence ID" value="NZ_JACSQA010000007.1"/>
</dbReference>
<name>A0ABR8XAT7_9BACL</name>
<dbReference type="Pfam" id="PF01679">
    <property type="entry name" value="Pmp3"/>
    <property type="match status" value="1"/>
</dbReference>
<feature type="transmembrane region" description="Helical" evidence="6">
    <location>
        <begin position="27"/>
        <end position="45"/>
    </location>
</feature>
<evidence type="ECO:0000313" key="7">
    <source>
        <dbReference type="EMBL" id="MBD8026438.1"/>
    </source>
</evidence>
<keyword evidence="4 6" id="KW-1133">Transmembrane helix</keyword>
<keyword evidence="5 6" id="KW-0472">Membrane</keyword>
<evidence type="ECO:0000256" key="5">
    <source>
        <dbReference type="ARBA" id="ARBA00023136"/>
    </source>
</evidence>
<evidence type="ECO:0000313" key="8">
    <source>
        <dbReference type="Proteomes" id="UP000640930"/>
    </source>
</evidence>
<dbReference type="EMBL" id="JACSQA010000007">
    <property type="protein sequence ID" value="MBD8026438.1"/>
    <property type="molecule type" value="Genomic_DNA"/>
</dbReference>
<evidence type="ECO:0000256" key="6">
    <source>
        <dbReference type="SAM" id="Phobius"/>
    </source>
</evidence>
<evidence type="ECO:0000256" key="4">
    <source>
        <dbReference type="ARBA" id="ARBA00022989"/>
    </source>
</evidence>
<dbReference type="Proteomes" id="UP000640930">
    <property type="component" value="Unassembled WGS sequence"/>
</dbReference>
<comment type="subcellular location">
    <subcellularLocation>
        <location evidence="1">Membrane</location>
    </subcellularLocation>
</comment>
<proteinExistence type="inferred from homology"/>
<keyword evidence="3 6" id="KW-0812">Transmembrane</keyword>
<comment type="similarity">
    <text evidence="2">Belongs to the UPF0057 (PMP3) family.</text>
</comment>
<comment type="caution">
    <text evidence="7">The sequence shown here is derived from an EMBL/GenBank/DDBJ whole genome shotgun (WGS) entry which is preliminary data.</text>
</comment>
<protein>
    <submittedName>
        <fullName evidence="7">YqaE/Pmp3 family membrane protein</fullName>
    </submittedName>
</protein>